<organism evidence="2 3">
    <name type="scientific">Plakobranchus ocellatus</name>
    <dbReference type="NCBI Taxonomy" id="259542"/>
    <lineage>
        <taxon>Eukaryota</taxon>
        <taxon>Metazoa</taxon>
        <taxon>Spiralia</taxon>
        <taxon>Lophotrochozoa</taxon>
        <taxon>Mollusca</taxon>
        <taxon>Gastropoda</taxon>
        <taxon>Heterobranchia</taxon>
        <taxon>Euthyneura</taxon>
        <taxon>Panpulmonata</taxon>
        <taxon>Sacoglossa</taxon>
        <taxon>Placobranchoidea</taxon>
        <taxon>Plakobranchidae</taxon>
        <taxon>Plakobranchus</taxon>
    </lineage>
</organism>
<evidence type="ECO:0000313" key="3">
    <source>
        <dbReference type="Proteomes" id="UP000735302"/>
    </source>
</evidence>
<feature type="chain" id="PRO_5043640866" description="Plethodontid modulating factor" evidence="1">
    <location>
        <begin position="17"/>
        <end position="82"/>
    </location>
</feature>
<keyword evidence="1" id="KW-0732">Signal</keyword>
<protein>
    <recommendedName>
        <fullName evidence="4">Plethodontid modulating factor</fullName>
    </recommendedName>
</protein>
<dbReference type="Proteomes" id="UP000735302">
    <property type="component" value="Unassembled WGS sequence"/>
</dbReference>
<evidence type="ECO:0000256" key="1">
    <source>
        <dbReference type="SAM" id="SignalP"/>
    </source>
</evidence>
<feature type="signal peptide" evidence="1">
    <location>
        <begin position="1"/>
        <end position="16"/>
    </location>
</feature>
<evidence type="ECO:0000313" key="2">
    <source>
        <dbReference type="EMBL" id="GFO40562.1"/>
    </source>
</evidence>
<comment type="caution">
    <text evidence="2">The sequence shown here is derived from an EMBL/GenBank/DDBJ whole genome shotgun (WGS) entry which is preliminary data.</text>
</comment>
<sequence length="82" mass="9200">MRYILLLATLLLAVAARPDVKHCLADGNVLLDRTTVHCGDFYNAEVDSDTGLTYCCEDEDSFPKFRQFQNDLGTGMYTCICQ</sequence>
<dbReference type="EMBL" id="BLXT01007620">
    <property type="protein sequence ID" value="GFO40562.1"/>
    <property type="molecule type" value="Genomic_DNA"/>
</dbReference>
<gene>
    <name evidence="2" type="ORF">PoB_006706700</name>
</gene>
<name>A0AAV4D8J8_9GAST</name>
<proteinExistence type="predicted"/>
<keyword evidence="3" id="KW-1185">Reference proteome</keyword>
<dbReference type="AlphaFoldDB" id="A0AAV4D8J8"/>
<reference evidence="2 3" key="1">
    <citation type="journal article" date="2021" name="Elife">
        <title>Chloroplast acquisition without the gene transfer in kleptoplastic sea slugs, Plakobranchus ocellatus.</title>
        <authorList>
            <person name="Maeda T."/>
            <person name="Takahashi S."/>
            <person name="Yoshida T."/>
            <person name="Shimamura S."/>
            <person name="Takaki Y."/>
            <person name="Nagai Y."/>
            <person name="Toyoda A."/>
            <person name="Suzuki Y."/>
            <person name="Arimoto A."/>
            <person name="Ishii H."/>
            <person name="Satoh N."/>
            <person name="Nishiyama T."/>
            <person name="Hasebe M."/>
            <person name="Maruyama T."/>
            <person name="Minagawa J."/>
            <person name="Obokata J."/>
            <person name="Shigenobu S."/>
        </authorList>
    </citation>
    <scope>NUCLEOTIDE SEQUENCE [LARGE SCALE GENOMIC DNA]</scope>
</reference>
<accession>A0AAV4D8J8</accession>
<evidence type="ECO:0008006" key="4">
    <source>
        <dbReference type="Google" id="ProtNLM"/>
    </source>
</evidence>